<dbReference type="RefSeq" id="XP_029342091.1">
    <property type="nucleotide sequence ID" value="XM_029486231.1"/>
</dbReference>
<dbReference type="AlphaFoldDB" id="A0A8R2JMH5"/>
<organism evidence="2 3">
    <name type="scientific">Acyrthosiphon pisum</name>
    <name type="common">Pea aphid</name>
    <dbReference type="NCBI Taxonomy" id="7029"/>
    <lineage>
        <taxon>Eukaryota</taxon>
        <taxon>Metazoa</taxon>
        <taxon>Ecdysozoa</taxon>
        <taxon>Arthropoda</taxon>
        <taxon>Hexapoda</taxon>
        <taxon>Insecta</taxon>
        <taxon>Pterygota</taxon>
        <taxon>Neoptera</taxon>
        <taxon>Paraneoptera</taxon>
        <taxon>Hemiptera</taxon>
        <taxon>Sternorrhyncha</taxon>
        <taxon>Aphidomorpha</taxon>
        <taxon>Aphidoidea</taxon>
        <taxon>Aphididae</taxon>
        <taxon>Macrosiphini</taxon>
        <taxon>Acyrthosiphon</taxon>
    </lineage>
</organism>
<protein>
    <submittedName>
        <fullName evidence="2">Uncharacterized protein</fullName>
    </submittedName>
</protein>
<name>A0A8R2JMH5_ACYPI</name>
<reference evidence="2" key="2">
    <citation type="submission" date="2022-06" db="UniProtKB">
        <authorList>
            <consortium name="EnsemblMetazoa"/>
        </authorList>
    </citation>
    <scope>IDENTIFICATION</scope>
</reference>
<accession>A0A8R2JMH5</accession>
<dbReference type="Proteomes" id="UP000007819">
    <property type="component" value="Chromosome A1"/>
</dbReference>
<dbReference type="EnsemblMetazoa" id="XM_029486231.1">
    <property type="protein sequence ID" value="XP_029342091.1"/>
    <property type="gene ID" value="LOC115033524"/>
</dbReference>
<dbReference type="OrthoDB" id="1938039at2759"/>
<dbReference type="GeneID" id="115033524"/>
<evidence type="ECO:0000313" key="3">
    <source>
        <dbReference type="Proteomes" id="UP000007819"/>
    </source>
</evidence>
<reference evidence="3" key="1">
    <citation type="submission" date="2010-06" db="EMBL/GenBank/DDBJ databases">
        <authorList>
            <person name="Jiang H."/>
            <person name="Abraham K."/>
            <person name="Ali S."/>
            <person name="Alsbrooks S.L."/>
            <person name="Anim B.N."/>
            <person name="Anosike U.S."/>
            <person name="Attaway T."/>
            <person name="Bandaranaike D.P."/>
            <person name="Battles P.K."/>
            <person name="Bell S.N."/>
            <person name="Bell A.V."/>
            <person name="Beltran B."/>
            <person name="Bickham C."/>
            <person name="Bustamante Y."/>
            <person name="Caleb T."/>
            <person name="Canada A."/>
            <person name="Cardenas V."/>
            <person name="Carter K."/>
            <person name="Chacko J."/>
            <person name="Chandrabose M.N."/>
            <person name="Chavez D."/>
            <person name="Chavez A."/>
            <person name="Chen L."/>
            <person name="Chu H.-S."/>
            <person name="Claassen K.J."/>
            <person name="Cockrell R."/>
            <person name="Collins M."/>
            <person name="Cooper J.A."/>
            <person name="Cree A."/>
            <person name="Curry S.M."/>
            <person name="Da Y."/>
            <person name="Dao M.D."/>
            <person name="Das B."/>
            <person name="Davila M.-L."/>
            <person name="Davy-Carroll L."/>
            <person name="Denson S."/>
            <person name="Dinh H."/>
            <person name="Ebong V.E."/>
            <person name="Edwards J.R."/>
            <person name="Egan A."/>
            <person name="El-Daye J."/>
            <person name="Escobedo L."/>
            <person name="Fernandez S."/>
            <person name="Fernando P.R."/>
            <person name="Flagg N."/>
            <person name="Forbes L.D."/>
            <person name="Fowler R.G."/>
            <person name="Fu Q."/>
            <person name="Gabisi R.A."/>
            <person name="Ganer J."/>
            <person name="Garbino Pronczuk A."/>
            <person name="Garcia R.M."/>
            <person name="Garner T."/>
            <person name="Garrett T.E."/>
            <person name="Gonzalez D.A."/>
            <person name="Hamid H."/>
            <person name="Hawkins E.S."/>
            <person name="Hirani K."/>
            <person name="Hogues M.E."/>
            <person name="Hollins B."/>
            <person name="Hsiao C.-H."/>
            <person name="Jabil R."/>
            <person name="James M.L."/>
            <person name="Jhangiani S.N."/>
            <person name="Johnson B."/>
            <person name="Johnson Q."/>
            <person name="Joshi V."/>
            <person name="Kalu J.B."/>
            <person name="Kam C."/>
            <person name="Kashfia A."/>
            <person name="Keebler J."/>
            <person name="Kisamo H."/>
            <person name="Kovar C.L."/>
            <person name="Lago L.A."/>
            <person name="Lai C.-Y."/>
            <person name="Laidlaw J."/>
            <person name="Lara F."/>
            <person name="Le T.-K."/>
            <person name="Lee S.L."/>
            <person name="Legall F.H."/>
            <person name="Lemon S.J."/>
            <person name="Lewis L.R."/>
            <person name="Li B."/>
            <person name="Liu Y."/>
            <person name="Liu Y.-S."/>
            <person name="Lopez J."/>
            <person name="Lozado R.J."/>
            <person name="Lu J."/>
            <person name="Madu R.C."/>
            <person name="Maheshwari M."/>
            <person name="Maheshwari R."/>
            <person name="Malloy K."/>
            <person name="Martinez E."/>
            <person name="Mathew T."/>
            <person name="Mercado I.C."/>
            <person name="Mercado C."/>
            <person name="Meyer B."/>
            <person name="Montgomery K."/>
            <person name="Morgan M.B."/>
            <person name="Munidasa M."/>
            <person name="Nazareth L.V."/>
            <person name="Nelson J."/>
            <person name="Ng B.M."/>
            <person name="Nguyen N.B."/>
            <person name="Nguyen P.Q."/>
            <person name="Nguyen T."/>
            <person name="Obregon M."/>
            <person name="Okwuonu G.O."/>
            <person name="Onwere C.G."/>
            <person name="Orozco G."/>
            <person name="Parra A."/>
            <person name="Patel S."/>
            <person name="Patil S."/>
            <person name="Perez A."/>
            <person name="Perez Y."/>
            <person name="Pham C."/>
            <person name="Primus E.L."/>
            <person name="Pu L.-L."/>
            <person name="Puazo M."/>
            <person name="Qin X."/>
            <person name="Quiroz J.B."/>
            <person name="Reese J."/>
            <person name="Richards S."/>
            <person name="Rives C.M."/>
            <person name="Robberts R."/>
            <person name="Ruiz S.J."/>
            <person name="Ruiz M.J."/>
            <person name="Santibanez J."/>
            <person name="Schneider B.W."/>
            <person name="Sisson I."/>
            <person name="Smith M."/>
            <person name="Sodergren E."/>
            <person name="Song X.-Z."/>
            <person name="Song B.B."/>
            <person name="Summersgill H."/>
            <person name="Thelus R."/>
            <person name="Thornton R.D."/>
            <person name="Trejos Z.Y."/>
            <person name="Usmani K."/>
            <person name="Vattathil S."/>
            <person name="Villasana D."/>
            <person name="Walker D.L."/>
            <person name="Wang S."/>
            <person name="Wang K."/>
            <person name="White C.S."/>
            <person name="Williams A.C."/>
            <person name="Williamson J."/>
            <person name="Wilson K."/>
            <person name="Woghiren I.O."/>
            <person name="Woodworth J.R."/>
            <person name="Worley K.C."/>
            <person name="Wright R.A."/>
            <person name="Wu W."/>
            <person name="Young L."/>
            <person name="Zhang L."/>
            <person name="Zhang J."/>
            <person name="Zhu Y."/>
            <person name="Muzny D.M."/>
            <person name="Weinstock G."/>
            <person name="Gibbs R.A."/>
        </authorList>
    </citation>
    <scope>NUCLEOTIDE SEQUENCE [LARGE SCALE GENOMIC DNA]</scope>
    <source>
        <strain evidence="3">LSR1</strain>
    </source>
</reference>
<keyword evidence="3" id="KW-1185">Reference proteome</keyword>
<proteinExistence type="predicted"/>
<evidence type="ECO:0000256" key="1">
    <source>
        <dbReference type="SAM" id="MobiDB-lite"/>
    </source>
</evidence>
<sequence length="637" mass="72827">MSTSLIHNESKDIKSNIDIPKTIYYKRMCQKLAQQNDTIDSKKKMSQQIVNTNTGDKITQYKNEELNKDENTFKEMSTSLIHNESKDIINSTLVICESDITPSDCELDTTPITVTCLSPSIDNEFNKSIENDKCLSVNNEREYSSPSQQKTNQSKCNLDTLKCTNNITESRFLNNACRSSSKNISIETSPISKTVLSSINNIEVKQVPITRKTNAKQRDNNNLNKSDKAAHSSCIKDYKKKYDSKTDDKQLSTDILHNQKLCTYDNKKQTSSVNIEVEQIPFIRKTKVLENDNNTLNRFKKVTRESCVKDYKKKYDSKTDNKQLSTDTLHNQKCCTYDNKKQTSSVDIEVEQLPFLRKTKVSENDNNTLNRFKKVTQESCVKDHKNKYGSKTDDKQLSIDILCNQKLSTCEKINQNKVPSINIDVEQFPIKRRKTVKEKDNNSIALSNVRKPSYVTYTTSSIDNEFNKSTENVKCLPVNNEREYSSPFQQKNNRSTCNLDTVKCKNSITESEQLNNSCINSSKNTSIETSPTNKTMIPSINIEVEQGSIFRHSNARKVIIRSTSDDKQETKNGRHVQLITIKDHYSKPMSSFNGAKKIEIDVSKKSFLIEKVVESSSHFYVPQAKKRRAMNFSSSDS</sequence>
<feature type="region of interest" description="Disordered" evidence="1">
    <location>
        <begin position="211"/>
        <end position="230"/>
    </location>
</feature>
<dbReference type="KEGG" id="api:115033524"/>
<evidence type="ECO:0000313" key="2">
    <source>
        <dbReference type="EnsemblMetazoa" id="XP_029342091.1"/>
    </source>
</evidence>